<dbReference type="Gene3D" id="3.10.10.10">
    <property type="entry name" value="HIV Type 1 Reverse Transcriptase, subunit A, domain 1"/>
    <property type="match status" value="1"/>
</dbReference>
<proteinExistence type="predicted"/>
<comment type="caution">
    <text evidence="1">The sequence shown here is derived from an EMBL/GenBank/DDBJ whole genome shotgun (WGS) entry which is preliminary data.</text>
</comment>
<dbReference type="AlphaFoldDB" id="A0AAW2WAC2"/>
<sequence length="149" mass="16131">MQFYSNGSLVVLVGDSPASVSLTSFPQFMRLLACDAVASVHAVSMLPIDIDSLNSPPSSGPVSAPDASLPADLAALLRHFEAVFALPQGLPPHRPHDHRIHLVPNASPVNSRPYCYPHCQKEVISFLITEMLRDGLICPVPVPIRLRSF</sequence>
<accession>A0AAW2WAC2</accession>
<evidence type="ECO:0000313" key="1">
    <source>
        <dbReference type="EMBL" id="KAL0438747.1"/>
    </source>
</evidence>
<dbReference type="InterPro" id="IPR043502">
    <property type="entry name" value="DNA/RNA_pol_sf"/>
</dbReference>
<gene>
    <name evidence="1" type="ORF">Slati_2357700</name>
</gene>
<protein>
    <submittedName>
        <fullName evidence="1">Uncharacterized protein</fullName>
    </submittedName>
</protein>
<dbReference type="SUPFAM" id="SSF56672">
    <property type="entry name" value="DNA/RNA polymerases"/>
    <property type="match status" value="1"/>
</dbReference>
<reference evidence="1" key="2">
    <citation type="journal article" date="2024" name="Plant">
        <title>Genomic evolution and insights into agronomic trait innovations of Sesamum species.</title>
        <authorList>
            <person name="Miao H."/>
            <person name="Wang L."/>
            <person name="Qu L."/>
            <person name="Liu H."/>
            <person name="Sun Y."/>
            <person name="Le M."/>
            <person name="Wang Q."/>
            <person name="Wei S."/>
            <person name="Zheng Y."/>
            <person name="Lin W."/>
            <person name="Duan Y."/>
            <person name="Cao H."/>
            <person name="Xiong S."/>
            <person name="Wang X."/>
            <person name="Wei L."/>
            <person name="Li C."/>
            <person name="Ma Q."/>
            <person name="Ju M."/>
            <person name="Zhao R."/>
            <person name="Li G."/>
            <person name="Mu C."/>
            <person name="Tian Q."/>
            <person name="Mei H."/>
            <person name="Zhang T."/>
            <person name="Gao T."/>
            <person name="Zhang H."/>
        </authorList>
    </citation>
    <scope>NUCLEOTIDE SEQUENCE</scope>
    <source>
        <strain evidence="1">KEN1</strain>
    </source>
</reference>
<reference evidence="1" key="1">
    <citation type="submission" date="2020-06" db="EMBL/GenBank/DDBJ databases">
        <authorList>
            <person name="Li T."/>
            <person name="Hu X."/>
            <person name="Zhang T."/>
            <person name="Song X."/>
            <person name="Zhang H."/>
            <person name="Dai N."/>
            <person name="Sheng W."/>
            <person name="Hou X."/>
            <person name="Wei L."/>
        </authorList>
    </citation>
    <scope>NUCLEOTIDE SEQUENCE</scope>
    <source>
        <strain evidence="1">KEN1</strain>
        <tissue evidence="1">Leaf</tissue>
    </source>
</reference>
<organism evidence="1">
    <name type="scientific">Sesamum latifolium</name>
    <dbReference type="NCBI Taxonomy" id="2727402"/>
    <lineage>
        <taxon>Eukaryota</taxon>
        <taxon>Viridiplantae</taxon>
        <taxon>Streptophyta</taxon>
        <taxon>Embryophyta</taxon>
        <taxon>Tracheophyta</taxon>
        <taxon>Spermatophyta</taxon>
        <taxon>Magnoliopsida</taxon>
        <taxon>eudicotyledons</taxon>
        <taxon>Gunneridae</taxon>
        <taxon>Pentapetalae</taxon>
        <taxon>asterids</taxon>
        <taxon>lamiids</taxon>
        <taxon>Lamiales</taxon>
        <taxon>Pedaliaceae</taxon>
        <taxon>Sesamum</taxon>
    </lineage>
</organism>
<dbReference type="EMBL" id="JACGWN010000008">
    <property type="protein sequence ID" value="KAL0438747.1"/>
    <property type="molecule type" value="Genomic_DNA"/>
</dbReference>
<name>A0AAW2WAC2_9LAMI</name>